<evidence type="ECO:0000256" key="15">
    <source>
        <dbReference type="ARBA" id="ARBA00032528"/>
    </source>
</evidence>
<dbReference type="Pfam" id="PF05347">
    <property type="entry name" value="Complex1_LYR"/>
    <property type="match status" value="1"/>
</dbReference>
<dbReference type="KEGG" id="lgi:LOTGIDRAFT_187941"/>
<organism evidence="17 18">
    <name type="scientific">Lottia gigantea</name>
    <name type="common">Giant owl limpet</name>
    <dbReference type="NCBI Taxonomy" id="225164"/>
    <lineage>
        <taxon>Eukaryota</taxon>
        <taxon>Metazoa</taxon>
        <taxon>Spiralia</taxon>
        <taxon>Lophotrochozoa</taxon>
        <taxon>Mollusca</taxon>
        <taxon>Gastropoda</taxon>
        <taxon>Patellogastropoda</taxon>
        <taxon>Lottioidea</taxon>
        <taxon>Lottiidae</taxon>
        <taxon>Lottia</taxon>
    </lineage>
</organism>
<dbReference type="InterPro" id="IPR008011">
    <property type="entry name" value="Complex1_LYR_dom"/>
</dbReference>
<dbReference type="InterPro" id="IPR033034">
    <property type="entry name" value="NDUFB9"/>
</dbReference>
<evidence type="ECO:0000256" key="4">
    <source>
        <dbReference type="ARBA" id="ARBA00011790"/>
    </source>
</evidence>
<dbReference type="Proteomes" id="UP000030746">
    <property type="component" value="Unassembled WGS sequence"/>
</dbReference>
<dbReference type="HOGENOM" id="CLU_108081_0_1_1"/>
<comment type="subunit">
    <text evidence="4">Mammalian complex I is composed of 45 different subunits.</text>
</comment>
<evidence type="ECO:0000256" key="11">
    <source>
        <dbReference type="ARBA" id="ARBA00022990"/>
    </source>
</evidence>
<comment type="function">
    <text evidence="1">Accessory subunit of the mitochondrial membrane respiratory chain NADH dehydrogenase (Complex I), that is believed to be not involved in catalysis. Complex I functions in the transfer of electrons from NADH to the respiratory chain. The immediate electron acceptor for the enzyme is believed to be ubiquinone.</text>
</comment>
<reference evidence="17 18" key="1">
    <citation type="journal article" date="2013" name="Nature">
        <title>Insights into bilaterian evolution from three spiralian genomes.</title>
        <authorList>
            <person name="Simakov O."/>
            <person name="Marletaz F."/>
            <person name="Cho S.J."/>
            <person name="Edsinger-Gonzales E."/>
            <person name="Havlak P."/>
            <person name="Hellsten U."/>
            <person name="Kuo D.H."/>
            <person name="Larsson T."/>
            <person name="Lv J."/>
            <person name="Arendt D."/>
            <person name="Savage R."/>
            <person name="Osoegawa K."/>
            <person name="de Jong P."/>
            <person name="Grimwood J."/>
            <person name="Chapman J.A."/>
            <person name="Shapiro H."/>
            <person name="Aerts A."/>
            <person name="Otillar R.P."/>
            <person name="Terry A.Y."/>
            <person name="Boore J.L."/>
            <person name="Grigoriev I.V."/>
            <person name="Lindberg D.R."/>
            <person name="Seaver E.C."/>
            <person name="Weisblat D.A."/>
            <person name="Putnam N.H."/>
            <person name="Rokhsar D.S."/>
        </authorList>
    </citation>
    <scope>NUCLEOTIDE SEQUENCE [LARGE SCALE GENOMIC DNA]</scope>
</reference>
<evidence type="ECO:0000259" key="16">
    <source>
        <dbReference type="Pfam" id="PF05347"/>
    </source>
</evidence>
<comment type="similarity">
    <text evidence="3">Belongs to the complex I LYR family.</text>
</comment>
<evidence type="ECO:0000256" key="7">
    <source>
        <dbReference type="ARBA" id="ARBA00022553"/>
    </source>
</evidence>
<evidence type="ECO:0000256" key="1">
    <source>
        <dbReference type="ARBA" id="ARBA00002920"/>
    </source>
</evidence>
<keyword evidence="6" id="KW-0813">Transport</keyword>
<name>V3ZZD9_LOTGI</name>
<proteinExistence type="inferred from homology"/>
<keyword evidence="7" id="KW-0597">Phosphoprotein</keyword>
<keyword evidence="8" id="KW-0679">Respiratory chain</keyword>
<evidence type="ECO:0000256" key="10">
    <source>
        <dbReference type="ARBA" id="ARBA00022982"/>
    </source>
</evidence>
<dbReference type="PANTHER" id="PTHR12868">
    <property type="entry name" value="NADH-UBIQUINONE OXIDOREDUCTASE B22 SUBUNIT"/>
    <property type="match status" value="1"/>
</dbReference>
<evidence type="ECO:0000256" key="13">
    <source>
        <dbReference type="ARBA" id="ARBA00023136"/>
    </source>
</evidence>
<dbReference type="EMBL" id="KB201362">
    <property type="protein sequence ID" value="ESO96898.1"/>
    <property type="molecule type" value="Genomic_DNA"/>
</dbReference>
<evidence type="ECO:0000256" key="5">
    <source>
        <dbReference type="ARBA" id="ARBA00018684"/>
    </source>
</evidence>
<dbReference type="STRING" id="225164.V3ZZD9"/>
<comment type="subcellular location">
    <subcellularLocation>
        <location evidence="2">Mitochondrion inner membrane</location>
        <topology evidence="2">Peripheral membrane protein</topology>
        <orientation evidence="2">Matrix side</orientation>
    </subcellularLocation>
</comment>
<evidence type="ECO:0000256" key="9">
    <source>
        <dbReference type="ARBA" id="ARBA00022792"/>
    </source>
</evidence>
<evidence type="ECO:0000256" key="6">
    <source>
        <dbReference type="ARBA" id="ARBA00022448"/>
    </source>
</evidence>
<dbReference type="CDD" id="cd20263">
    <property type="entry name" value="Complex1_LYR_NDUFB9_LYRM3"/>
    <property type="match status" value="1"/>
</dbReference>
<dbReference type="PANTHER" id="PTHR12868:SF0">
    <property type="entry name" value="NADH DEHYDROGENASE [UBIQUINONE] 1 BETA SUBCOMPLEX SUBUNIT 9"/>
    <property type="match status" value="1"/>
</dbReference>
<dbReference type="InterPro" id="IPR045292">
    <property type="entry name" value="Complex1_LYR_NDUFB9_LYRM3"/>
</dbReference>
<dbReference type="OMA" id="YRAVQMR"/>
<evidence type="ECO:0000256" key="3">
    <source>
        <dbReference type="ARBA" id="ARBA00009508"/>
    </source>
</evidence>
<evidence type="ECO:0000256" key="12">
    <source>
        <dbReference type="ARBA" id="ARBA00023128"/>
    </source>
</evidence>
<dbReference type="AlphaFoldDB" id="V3ZZD9"/>
<dbReference type="GO" id="GO:0006120">
    <property type="term" value="P:mitochondrial electron transport, NADH to ubiquinone"/>
    <property type="evidence" value="ECO:0007669"/>
    <property type="project" value="InterPro"/>
</dbReference>
<keyword evidence="13" id="KW-0472">Membrane</keyword>
<evidence type="ECO:0000313" key="17">
    <source>
        <dbReference type="EMBL" id="ESO96898.1"/>
    </source>
</evidence>
<protein>
    <recommendedName>
        <fullName evidence="5">NADH dehydrogenase [ubiquinone] 1 beta subcomplex subunit 9</fullName>
    </recommendedName>
    <alternativeName>
        <fullName evidence="14">Complex I-B22</fullName>
    </alternativeName>
    <alternativeName>
        <fullName evidence="15">NADH-ubiquinone oxidoreductase B22 subunit</fullName>
    </alternativeName>
</protein>
<keyword evidence="10" id="KW-0249">Electron transport</keyword>
<evidence type="ECO:0000313" key="18">
    <source>
        <dbReference type="Proteomes" id="UP000030746"/>
    </source>
</evidence>
<accession>V3ZZD9</accession>
<keyword evidence="18" id="KW-1185">Reference proteome</keyword>
<keyword evidence="12" id="KW-0496">Mitochondrion</keyword>
<keyword evidence="9" id="KW-0999">Mitochondrion inner membrane</keyword>
<evidence type="ECO:0000256" key="14">
    <source>
        <dbReference type="ARBA" id="ARBA00030192"/>
    </source>
</evidence>
<dbReference type="CTD" id="20244772"/>
<dbReference type="RefSeq" id="XP_009052393.1">
    <property type="nucleotide sequence ID" value="XM_009054145.1"/>
</dbReference>
<keyword evidence="11" id="KW-0007">Acetylation</keyword>
<dbReference type="GO" id="GO:0005743">
    <property type="term" value="C:mitochondrial inner membrane"/>
    <property type="evidence" value="ECO:0007669"/>
    <property type="project" value="UniProtKB-SubCell"/>
</dbReference>
<dbReference type="GeneID" id="20244772"/>
<sequence>MATNYLQTNVLSHAARVRRLYKLALRTLRDNYPTRDELRYQSVLMRDRFDRHKELNDVSKAKKLLALGEEELFRKSHNKPLQYNNCPGGIAYERSPIPPDSIFDYWHPLEKALFPKYFAKREQMKQEYIERWEAKYGRSGAENIKY</sequence>
<feature type="domain" description="Complex 1 LYR protein" evidence="16">
    <location>
        <begin position="16"/>
        <end position="72"/>
    </location>
</feature>
<dbReference type="OrthoDB" id="13598at2759"/>
<gene>
    <name evidence="17" type="ORF">LOTGIDRAFT_187941</name>
</gene>
<evidence type="ECO:0000256" key="2">
    <source>
        <dbReference type="ARBA" id="ARBA00004443"/>
    </source>
</evidence>
<evidence type="ECO:0000256" key="8">
    <source>
        <dbReference type="ARBA" id="ARBA00022660"/>
    </source>
</evidence>